<organism evidence="1 2">
    <name type="scientific">Portunus trituberculatus</name>
    <name type="common">Swimming crab</name>
    <name type="synonym">Neptunus trituberculatus</name>
    <dbReference type="NCBI Taxonomy" id="210409"/>
    <lineage>
        <taxon>Eukaryota</taxon>
        <taxon>Metazoa</taxon>
        <taxon>Ecdysozoa</taxon>
        <taxon>Arthropoda</taxon>
        <taxon>Crustacea</taxon>
        <taxon>Multicrustacea</taxon>
        <taxon>Malacostraca</taxon>
        <taxon>Eumalacostraca</taxon>
        <taxon>Eucarida</taxon>
        <taxon>Decapoda</taxon>
        <taxon>Pleocyemata</taxon>
        <taxon>Brachyura</taxon>
        <taxon>Eubrachyura</taxon>
        <taxon>Portunoidea</taxon>
        <taxon>Portunidae</taxon>
        <taxon>Portuninae</taxon>
        <taxon>Portunus</taxon>
    </lineage>
</organism>
<keyword evidence="2" id="KW-1185">Reference proteome</keyword>
<dbReference type="AlphaFoldDB" id="A0A5B7CYJ7"/>
<gene>
    <name evidence="1" type="ORF">E2C01_006583</name>
</gene>
<dbReference type="Proteomes" id="UP000324222">
    <property type="component" value="Unassembled WGS sequence"/>
</dbReference>
<evidence type="ECO:0000313" key="1">
    <source>
        <dbReference type="EMBL" id="MPC13834.1"/>
    </source>
</evidence>
<comment type="caution">
    <text evidence="1">The sequence shown here is derived from an EMBL/GenBank/DDBJ whole genome shotgun (WGS) entry which is preliminary data.</text>
</comment>
<proteinExistence type="predicted"/>
<protein>
    <submittedName>
        <fullName evidence="1">Uncharacterized protein</fullName>
    </submittedName>
</protein>
<name>A0A5B7CYJ7_PORTR</name>
<accession>A0A5B7CYJ7</accession>
<dbReference type="EMBL" id="VSRR010000309">
    <property type="protein sequence ID" value="MPC13834.1"/>
    <property type="molecule type" value="Genomic_DNA"/>
</dbReference>
<sequence length="63" mass="6892">MLAFSVSVFGLMSDFRLRLLFLSISVRGPAFWHRCSHPFSSSVTTGSPFPSVDGLLFEPSLVG</sequence>
<reference evidence="1 2" key="1">
    <citation type="submission" date="2019-05" db="EMBL/GenBank/DDBJ databases">
        <title>Another draft genome of Portunus trituberculatus and its Hox gene families provides insights of decapod evolution.</title>
        <authorList>
            <person name="Jeong J.-H."/>
            <person name="Song I."/>
            <person name="Kim S."/>
            <person name="Choi T."/>
            <person name="Kim D."/>
            <person name="Ryu S."/>
            <person name="Kim W."/>
        </authorList>
    </citation>
    <scope>NUCLEOTIDE SEQUENCE [LARGE SCALE GENOMIC DNA]</scope>
    <source>
        <tissue evidence="1">Muscle</tissue>
    </source>
</reference>
<evidence type="ECO:0000313" key="2">
    <source>
        <dbReference type="Proteomes" id="UP000324222"/>
    </source>
</evidence>